<dbReference type="PANTHER" id="PTHR21237">
    <property type="entry name" value="GRPE PROTEIN"/>
    <property type="match status" value="1"/>
</dbReference>
<evidence type="ECO:0000256" key="1">
    <source>
        <dbReference type="ARBA" id="ARBA00004305"/>
    </source>
</evidence>
<dbReference type="STRING" id="155417.A0A4Q4TWQ7"/>
<dbReference type="Gene3D" id="2.30.22.10">
    <property type="entry name" value="Head domain of nucleotide exchange factor GrpE"/>
    <property type="match status" value="1"/>
</dbReference>
<dbReference type="AlphaFoldDB" id="A0A4Q4TWQ7"/>
<dbReference type="PROSITE" id="PS01071">
    <property type="entry name" value="GRPE"/>
    <property type="match status" value="1"/>
</dbReference>
<dbReference type="GO" id="GO:0030150">
    <property type="term" value="P:protein import into mitochondrial matrix"/>
    <property type="evidence" value="ECO:0007669"/>
    <property type="project" value="TreeGrafter"/>
</dbReference>
<evidence type="ECO:0000256" key="6">
    <source>
        <dbReference type="SAM" id="MobiDB-lite"/>
    </source>
</evidence>
<evidence type="ECO:0000313" key="8">
    <source>
        <dbReference type="Proteomes" id="UP000293360"/>
    </source>
</evidence>
<proteinExistence type="inferred from homology"/>
<gene>
    <name evidence="7" type="ORF">DL764_000056</name>
</gene>
<evidence type="ECO:0000256" key="4">
    <source>
        <dbReference type="RuleBase" id="RU000640"/>
    </source>
</evidence>
<dbReference type="InterPro" id="IPR013805">
    <property type="entry name" value="GrpE_CC"/>
</dbReference>
<dbReference type="Pfam" id="PF01025">
    <property type="entry name" value="GrpE"/>
    <property type="match status" value="1"/>
</dbReference>
<dbReference type="GO" id="GO:0006457">
    <property type="term" value="P:protein folding"/>
    <property type="evidence" value="ECO:0007669"/>
    <property type="project" value="InterPro"/>
</dbReference>
<dbReference type="FunFam" id="2.30.22.10:FF:000002">
    <property type="entry name" value="GrpE protein homolog"/>
    <property type="match status" value="1"/>
</dbReference>
<dbReference type="GO" id="GO:0000774">
    <property type="term" value="F:adenyl-nucleotide exchange factor activity"/>
    <property type="evidence" value="ECO:0007669"/>
    <property type="project" value="InterPro"/>
</dbReference>
<dbReference type="PANTHER" id="PTHR21237:SF23">
    <property type="entry name" value="GRPE PROTEIN HOMOLOG, MITOCHONDRIAL"/>
    <property type="match status" value="1"/>
</dbReference>
<evidence type="ECO:0000256" key="5">
    <source>
        <dbReference type="RuleBase" id="RU004478"/>
    </source>
</evidence>
<dbReference type="Proteomes" id="UP000293360">
    <property type="component" value="Unassembled WGS sequence"/>
</dbReference>
<feature type="compositionally biased region" description="Basic and acidic residues" evidence="6">
    <location>
        <begin position="294"/>
        <end position="309"/>
    </location>
</feature>
<sequence>MKSLGRPPVVPLGVFLIYFCVNLRRMTLLELAAFPDSFRFAKHCYDSDLELYGGRMKVNMEAINELALMELMDELEPKPVGKLLASDIRGSRVLVFVDLSESGLGSVQNTSYDRKTALQATVSKIGDIRGFGFQNPAFTSVTFHRVLRHRDTYSHYEPKPIKWIADRDLDIAELTESNMRKDLGFTAPSRTADSLEQLMLEKSSLEGKHSTIAEEARTSKFAYVDALESALAAEGMLKAREDNEVSVTDQFREEVSKLRCEADMRARAKDEFEDSKALLEDKLKDVVKNIDELQRKTAESEASKADSLKRKASKKSQKDDAKRARMSSDPSDGDGFLDSFIKGDRDYYTATRDFPIAGVLMSAAQANVVKARVQKGFRGIAEAQQLQFGRDCVFSSDGFPVLPPREDEGANGQRWVRDEEAALRSSSRAVAQRPLTRTPISPAPAFASRARWYSEQVDTAAKKEGDGETSQVEAQSGEAATKPSADAEAANKPSDVEAELKKKLEAKEKEVIDWKDKYLRSVADFRNLQDRTQREMKAARNFAIQNFAKDLVDSVDNLDRALIMGQEKLKAAEGREPSEDLQNFYEGVKMTESNMLQTLQKHGLERFDPEGQKFDPNEHEATFMTPMPDKEDNTVFHIQQKGFKLNGRILRAAKVGVVKNN</sequence>
<reference evidence="7 8" key="1">
    <citation type="submission" date="2018-06" db="EMBL/GenBank/DDBJ databases">
        <title>Complete Genomes of Monosporascus.</title>
        <authorList>
            <person name="Robinson A.J."/>
            <person name="Natvig D.O."/>
        </authorList>
    </citation>
    <scope>NUCLEOTIDE SEQUENCE [LARGE SCALE GENOMIC DNA]</scope>
    <source>
        <strain evidence="7 8">CBS 110550</strain>
    </source>
</reference>
<accession>A0A4Q4TWQ7</accession>
<dbReference type="HAMAP" id="MF_01151">
    <property type="entry name" value="GrpE"/>
    <property type="match status" value="1"/>
</dbReference>
<dbReference type="OrthoDB" id="201635at2759"/>
<dbReference type="PRINTS" id="PR00773">
    <property type="entry name" value="GRPEPROTEIN"/>
</dbReference>
<organism evidence="7 8">
    <name type="scientific">Monosporascus ibericus</name>
    <dbReference type="NCBI Taxonomy" id="155417"/>
    <lineage>
        <taxon>Eukaryota</taxon>
        <taxon>Fungi</taxon>
        <taxon>Dikarya</taxon>
        <taxon>Ascomycota</taxon>
        <taxon>Pezizomycotina</taxon>
        <taxon>Sordariomycetes</taxon>
        <taxon>Xylariomycetidae</taxon>
        <taxon>Xylariales</taxon>
        <taxon>Xylariales incertae sedis</taxon>
        <taxon>Monosporascus</taxon>
    </lineage>
</organism>
<comment type="subcellular location">
    <subcellularLocation>
        <location evidence="1 4">Mitochondrion matrix</location>
    </subcellularLocation>
</comment>
<dbReference type="GO" id="GO:0001405">
    <property type="term" value="C:PAM complex, Tim23 associated import motor"/>
    <property type="evidence" value="ECO:0007669"/>
    <property type="project" value="TreeGrafter"/>
</dbReference>
<dbReference type="InterPro" id="IPR000740">
    <property type="entry name" value="GrpE"/>
</dbReference>
<name>A0A4Q4TWQ7_9PEZI</name>
<protein>
    <recommendedName>
        <fullName evidence="4">GrpE protein homolog</fullName>
    </recommendedName>
</protein>
<dbReference type="SUPFAM" id="SSF58014">
    <property type="entry name" value="Coiled-coil domain of nucleotide exchange factor GrpE"/>
    <property type="match status" value="1"/>
</dbReference>
<comment type="similarity">
    <text evidence="2 5">Belongs to the GrpE family.</text>
</comment>
<dbReference type="CDD" id="cd00446">
    <property type="entry name" value="GrpE"/>
    <property type="match status" value="1"/>
</dbReference>
<dbReference type="GO" id="GO:0051087">
    <property type="term" value="F:protein-folding chaperone binding"/>
    <property type="evidence" value="ECO:0007669"/>
    <property type="project" value="InterPro"/>
</dbReference>
<evidence type="ECO:0000256" key="2">
    <source>
        <dbReference type="ARBA" id="ARBA00009054"/>
    </source>
</evidence>
<keyword evidence="3 4" id="KW-0143">Chaperone</keyword>
<dbReference type="GO" id="GO:0051082">
    <property type="term" value="F:unfolded protein binding"/>
    <property type="evidence" value="ECO:0007669"/>
    <property type="project" value="TreeGrafter"/>
</dbReference>
<keyword evidence="8" id="KW-1185">Reference proteome</keyword>
<comment type="function">
    <text evidence="4">Essential component of the PAM complex, a complex required for the translocation of transit peptide-containing proteins from the inner membrane into the mitochondrial matrix in an ATP-dependent manner.</text>
</comment>
<feature type="region of interest" description="Disordered" evidence="6">
    <location>
        <begin position="457"/>
        <end position="495"/>
    </location>
</feature>
<dbReference type="Gene3D" id="3.90.20.20">
    <property type="match status" value="1"/>
</dbReference>
<dbReference type="EMBL" id="QJNU01000002">
    <property type="protein sequence ID" value="RYP11402.1"/>
    <property type="molecule type" value="Genomic_DNA"/>
</dbReference>
<evidence type="ECO:0000256" key="3">
    <source>
        <dbReference type="ARBA" id="ARBA00023186"/>
    </source>
</evidence>
<evidence type="ECO:0000313" key="7">
    <source>
        <dbReference type="EMBL" id="RYP11402.1"/>
    </source>
</evidence>
<dbReference type="SUPFAM" id="SSF51064">
    <property type="entry name" value="Head domain of nucleotide exchange factor GrpE"/>
    <property type="match status" value="1"/>
</dbReference>
<dbReference type="InterPro" id="IPR009012">
    <property type="entry name" value="GrpE_head"/>
</dbReference>
<feature type="region of interest" description="Disordered" evidence="6">
    <location>
        <begin position="294"/>
        <end position="335"/>
    </location>
</feature>
<comment type="caution">
    <text evidence="7">The sequence shown here is derived from an EMBL/GenBank/DDBJ whole genome shotgun (WGS) entry which is preliminary data.</text>
</comment>
<dbReference type="GO" id="GO:0042803">
    <property type="term" value="F:protein homodimerization activity"/>
    <property type="evidence" value="ECO:0007669"/>
    <property type="project" value="InterPro"/>
</dbReference>
<keyword evidence="4" id="KW-0496">Mitochondrion</keyword>